<sequence>MLLLKTRADLERLVEEGLQESLTLEYKASSALQKTSEARAELVKDVTAFANSAGGQIIYGISERKGGIPQGIDAGVDAKTFSPEWLGQVIETNSAPRIQGLQIETIVLSQGNPTLVAYVLSIPAAVTFAPHQNSIDMKYYRRFESRSVPMHDYEIRDVLRRGKSPELSVNFLFADGGGKTKDHRHADEVIEIEAAMQNLSPEPALYSLFEFYFQSELIIVETGAFRKIDPNLILEPFALHRLQKSFITPPDFPMLKGSSVTVGPPRIAIRIPRDYFGKPHYFAIGYSASTVGFSQVKYAGLLMNEGALTISDFFTVDEAARKLAELKAPAVAS</sequence>
<dbReference type="AlphaFoldDB" id="A0A1M7TSR3"/>
<dbReference type="InterPro" id="IPR007421">
    <property type="entry name" value="Schlafen_AlbA_2_dom"/>
</dbReference>
<dbReference type="Proteomes" id="UP000184096">
    <property type="component" value="Chromosome I"/>
</dbReference>
<dbReference type="EMBL" id="LT670849">
    <property type="protein sequence ID" value="SHN73794.1"/>
    <property type="molecule type" value="Genomic_DNA"/>
</dbReference>
<dbReference type="InterPro" id="IPR038461">
    <property type="entry name" value="Schlafen_AlbA_2_dom_sf"/>
</dbReference>
<feature type="domain" description="Schlafen AlbA-2" evidence="1">
    <location>
        <begin position="20"/>
        <end position="150"/>
    </location>
</feature>
<keyword evidence="3" id="KW-1185">Reference proteome</keyword>
<gene>
    <name evidence="2" type="ORF">SAMN05444170_2564</name>
</gene>
<proteinExistence type="predicted"/>
<evidence type="ECO:0000259" key="1">
    <source>
        <dbReference type="Pfam" id="PF04326"/>
    </source>
</evidence>
<dbReference type="GO" id="GO:0003677">
    <property type="term" value="F:DNA binding"/>
    <property type="evidence" value="ECO:0007669"/>
    <property type="project" value="UniProtKB-KW"/>
</dbReference>
<dbReference type="OrthoDB" id="9768354at2"/>
<dbReference type="Pfam" id="PF04326">
    <property type="entry name" value="SLFN_AlbA_2"/>
    <property type="match status" value="1"/>
</dbReference>
<dbReference type="Gene3D" id="3.30.950.30">
    <property type="entry name" value="Schlafen, AAA domain"/>
    <property type="match status" value="1"/>
</dbReference>
<protein>
    <submittedName>
        <fullName evidence="2">Putative DNA-binding domain-containing protein</fullName>
    </submittedName>
</protein>
<keyword evidence="2" id="KW-0238">DNA-binding</keyword>
<organism evidence="2 3">
    <name type="scientific">Bradyrhizobium erythrophlei</name>
    <dbReference type="NCBI Taxonomy" id="1437360"/>
    <lineage>
        <taxon>Bacteria</taxon>
        <taxon>Pseudomonadati</taxon>
        <taxon>Pseudomonadota</taxon>
        <taxon>Alphaproteobacteria</taxon>
        <taxon>Hyphomicrobiales</taxon>
        <taxon>Nitrobacteraceae</taxon>
        <taxon>Bradyrhizobium</taxon>
    </lineage>
</organism>
<evidence type="ECO:0000313" key="2">
    <source>
        <dbReference type="EMBL" id="SHN73794.1"/>
    </source>
</evidence>
<evidence type="ECO:0000313" key="3">
    <source>
        <dbReference type="Proteomes" id="UP000184096"/>
    </source>
</evidence>
<dbReference type="RefSeq" id="WP_156898507.1">
    <property type="nucleotide sequence ID" value="NZ_LT670849.1"/>
</dbReference>
<name>A0A1M7TSR3_9BRAD</name>
<reference evidence="3" key="1">
    <citation type="submission" date="2016-11" db="EMBL/GenBank/DDBJ databases">
        <authorList>
            <person name="Varghese N."/>
            <person name="Submissions S."/>
        </authorList>
    </citation>
    <scope>NUCLEOTIDE SEQUENCE [LARGE SCALE GENOMIC DNA]</scope>
    <source>
        <strain evidence="3">GAS401</strain>
    </source>
</reference>
<accession>A0A1M7TSR3</accession>